<dbReference type="InterPro" id="IPR023313">
    <property type="entry name" value="UBQ-conjugating_AS"/>
</dbReference>
<keyword evidence="4" id="KW-0067">ATP-binding</keyword>
<dbReference type="Gene3D" id="3.10.110.10">
    <property type="entry name" value="Ubiquitin Conjugating Enzyme"/>
    <property type="match status" value="1"/>
</dbReference>
<dbReference type="EMBL" id="CAWYQH010000090">
    <property type="protein sequence ID" value="CAK8682514.1"/>
    <property type="molecule type" value="Genomic_DNA"/>
</dbReference>
<dbReference type="PANTHER" id="PTHR24067">
    <property type="entry name" value="UBIQUITIN-CONJUGATING ENZYME E2"/>
    <property type="match status" value="1"/>
</dbReference>
<organism evidence="6 7">
    <name type="scientific">Clavelina lepadiformis</name>
    <name type="common">Light-bulb sea squirt</name>
    <name type="synonym">Ascidia lepadiformis</name>
    <dbReference type="NCBI Taxonomy" id="159417"/>
    <lineage>
        <taxon>Eukaryota</taxon>
        <taxon>Metazoa</taxon>
        <taxon>Chordata</taxon>
        <taxon>Tunicata</taxon>
        <taxon>Ascidiacea</taxon>
        <taxon>Aplousobranchia</taxon>
        <taxon>Clavelinidae</taxon>
        <taxon>Clavelina</taxon>
    </lineage>
</organism>
<keyword evidence="4" id="KW-0547">Nucleotide-binding</keyword>
<sequence length="185" mass="21354">MITLKKKLQEAEAKKGNNSLGPQSIDRRATIRDKLLTKEIAEIGDHLNSNCQVDFENPDKIYEFTVIIKPDEGWWKGGVFRFSVFVSEDYNIQPPLVKCITRLWHPNISLDGNVCLSILRDHSLDGSGWAPTRSIKDVIWGLYSLFIDLVDFDDPLNIEAADEYKRNPKQFKQSVDTYLYRYAKQ</sequence>
<evidence type="ECO:0000256" key="1">
    <source>
        <dbReference type="ARBA" id="ARBA00022679"/>
    </source>
</evidence>
<evidence type="ECO:0000313" key="7">
    <source>
        <dbReference type="Proteomes" id="UP001642483"/>
    </source>
</evidence>
<dbReference type="PROSITE" id="PS00183">
    <property type="entry name" value="UBC_1"/>
    <property type="match status" value="1"/>
</dbReference>
<name>A0ABP0FVU2_CLALP</name>
<feature type="active site" description="Glycyl thioester intermediate" evidence="3">
    <location>
        <position position="115"/>
    </location>
</feature>
<evidence type="ECO:0000256" key="3">
    <source>
        <dbReference type="PROSITE-ProRule" id="PRU10133"/>
    </source>
</evidence>
<dbReference type="InterPro" id="IPR016135">
    <property type="entry name" value="UBQ-conjugating_enzyme/RWD"/>
</dbReference>
<dbReference type="InterPro" id="IPR050113">
    <property type="entry name" value="Ub_conjugating_enzyme"/>
</dbReference>
<evidence type="ECO:0000256" key="4">
    <source>
        <dbReference type="RuleBase" id="RU362109"/>
    </source>
</evidence>
<gene>
    <name evidence="6" type="ORF">CVLEPA_LOCUS13171</name>
</gene>
<protein>
    <recommendedName>
        <fullName evidence="5">UBC core domain-containing protein</fullName>
    </recommendedName>
</protein>
<comment type="caution">
    <text evidence="6">The sequence shown here is derived from an EMBL/GenBank/DDBJ whole genome shotgun (WGS) entry which is preliminary data.</text>
</comment>
<dbReference type="CDD" id="cd23794">
    <property type="entry name" value="UBCc_UBE2F_UBE2M"/>
    <property type="match status" value="1"/>
</dbReference>
<keyword evidence="7" id="KW-1185">Reference proteome</keyword>
<reference evidence="6 7" key="1">
    <citation type="submission" date="2024-02" db="EMBL/GenBank/DDBJ databases">
        <authorList>
            <person name="Daric V."/>
            <person name="Darras S."/>
        </authorList>
    </citation>
    <scope>NUCLEOTIDE SEQUENCE [LARGE SCALE GENOMIC DNA]</scope>
</reference>
<dbReference type="SUPFAM" id="SSF54495">
    <property type="entry name" value="UBC-like"/>
    <property type="match status" value="1"/>
</dbReference>
<accession>A0ABP0FVU2</accession>
<dbReference type="InterPro" id="IPR000608">
    <property type="entry name" value="UBC"/>
</dbReference>
<dbReference type="Pfam" id="PF00179">
    <property type="entry name" value="UQ_con"/>
    <property type="match status" value="1"/>
</dbReference>
<evidence type="ECO:0000256" key="2">
    <source>
        <dbReference type="ARBA" id="ARBA00022786"/>
    </source>
</evidence>
<evidence type="ECO:0000259" key="5">
    <source>
        <dbReference type="PROSITE" id="PS50127"/>
    </source>
</evidence>
<feature type="domain" description="UBC core" evidence="5">
    <location>
        <begin position="31"/>
        <end position="184"/>
    </location>
</feature>
<comment type="similarity">
    <text evidence="4">Belongs to the ubiquitin-conjugating enzyme family.</text>
</comment>
<dbReference type="PROSITE" id="PS50127">
    <property type="entry name" value="UBC_2"/>
    <property type="match status" value="1"/>
</dbReference>
<proteinExistence type="inferred from homology"/>
<dbReference type="Proteomes" id="UP001642483">
    <property type="component" value="Unassembled WGS sequence"/>
</dbReference>
<evidence type="ECO:0000313" key="6">
    <source>
        <dbReference type="EMBL" id="CAK8682514.1"/>
    </source>
</evidence>
<keyword evidence="2 4" id="KW-0833">Ubl conjugation pathway</keyword>
<keyword evidence="1" id="KW-0808">Transferase</keyword>
<dbReference type="SMART" id="SM00212">
    <property type="entry name" value="UBCc"/>
    <property type="match status" value="1"/>
</dbReference>